<keyword evidence="2" id="KW-1185">Reference proteome</keyword>
<protein>
    <submittedName>
        <fullName evidence="1">Uncharacterized protein</fullName>
    </submittedName>
</protein>
<evidence type="ECO:0000313" key="2">
    <source>
        <dbReference type="Proteomes" id="UP000499080"/>
    </source>
</evidence>
<reference evidence="1 2" key="1">
    <citation type="journal article" date="2019" name="Sci. Rep.">
        <title>Orb-weaving spider Araneus ventricosus genome elucidates the spidroin gene catalogue.</title>
        <authorList>
            <person name="Kono N."/>
            <person name="Nakamura H."/>
            <person name="Ohtoshi R."/>
            <person name="Moran D.A.P."/>
            <person name="Shinohara A."/>
            <person name="Yoshida Y."/>
            <person name="Fujiwara M."/>
            <person name="Mori M."/>
            <person name="Tomita M."/>
            <person name="Arakawa K."/>
        </authorList>
    </citation>
    <scope>NUCLEOTIDE SEQUENCE [LARGE SCALE GENOMIC DNA]</scope>
</reference>
<sequence>MSLHAPYCPMKYASTTLETMETRHGGEEEGGDVFMVIDMKLANWYEKALLRVREQQNTRTKAHCSSEIADNCMDSSEEPLGIQDIFDQSNLHQLITQASLERNKDAYIGLGTNI</sequence>
<comment type="caution">
    <text evidence="1">The sequence shown here is derived from an EMBL/GenBank/DDBJ whole genome shotgun (WGS) entry which is preliminary data.</text>
</comment>
<name>A0A4Y2FN09_ARAVE</name>
<evidence type="ECO:0000313" key="1">
    <source>
        <dbReference type="EMBL" id="GBM41014.1"/>
    </source>
</evidence>
<accession>A0A4Y2FN09</accession>
<proteinExistence type="predicted"/>
<dbReference type="EMBL" id="BGPR01000950">
    <property type="protein sequence ID" value="GBM41014.1"/>
    <property type="molecule type" value="Genomic_DNA"/>
</dbReference>
<organism evidence="1 2">
    <name type="scientific">Araneus ventricosus</name>
    <name type="common">Orbweaver spider</name>
    <name type="synonym">Epeira ventricosa</name>
    <dbReference type="NCBI Taxonomy" id="182803"/>
    <lineage>
        <taxon>Eukaryota</taxon>
        <taxon>Metazoa</taxon>
        <taxon>Ecdysozoa</taxon>
        <taxon>Arthropoda</taxon>
        <taxon>Chelicerata</taxon>
        <taxon>Arachnida</taxon>
        <taxon>Araneae</taxon>
        <taxon>Araneomorphae</taxon>
        <taxon>Entelegynae</taxon>
        <taxon>Araneoidea</taxon>
        <taxon>Araneidae</taxon>
        <taxon>Araneus</taxon>
    </lineage>
</organism>
<dbReference type="AlphaFoldDB" id="A0A4Y2FN09"/>
<gene>
    <name evidence="1" type="ORF">AVEN_180924_1</name>
</gene>
<dbReference type="Proteomes" id="UP000499080">
    <property type="component" value="Unassembled WGS sequence"/>
</dbReference>